<evidence type="ECO:0000256" key="1">
    <source>
        <dbReference type="SAM" id="Phobius"/>
    </source>
</evidence>
<evidence type="ECO:0000256" key="2">
    <source>
        <dbReference type="SAM" id="SignalP"/>
    </source>
</evidence>
<keyword evidence="1" id="KW-0812">Transmembrane</keyword>
<reference evidence="4" key="1">
    <citation type="submission" date="2023-03" db="EMBL/GenBank/DDBJ databases">
        <title>Actinorhabdospora filicis NBRC 111898.</title>
        <authorList>
            <person name="Ichikawa N."/>
            <person name="Sato H."/>
            <person name="Tonouchi N."/>
        </authorList>
    </citation>
    <scope>NUCLEOTIDE SEQUENCE</scope>
    <source>
        <strain evidence="4">NBRC 111898</strain>
    </source>
</reference>
<protein>
    <recommendedName>
        <fullName evidence="3">DUF7927 domain-containing protein</fullName>
    </recommendedName>
</protein>
<dbReference type="GO" id="GO:0005975">
    <property type="term" value="P:carbohydrate metabolic process"/>
    <property type="evidence" value="ECO:0007669"/>
    <property type="project" value="UniProtKB-ARBA"/>
</dbReference>
<accession>A0A9W6W8B7</accession>
<dbReference type="Gene3D" id="2.60.40.10">
    <property type="entry name" value="Immunoglobulins"/>
    <property type="match status" value="1"/>
</dbReference>
<feature type="domain" description="DUF7927" evidence="3">
    <location>
        <begin position="384"/>
        <end position="496"/>
    </location>
</feature>
<name>A0A9W6W8B7_9ACTN</name>
<feature type="signal peptide" evidence="2">
    <location>
        <begin position="1"/>
        <end position="33"/>
    </location>
</feature>
<dbReference type="EMBL" id="BSTX01000001">
    <property type="protein sequence ID" value="GLZ75500.1"/>
    <property type="molecule type" value="Genomic_DNA"/>
</dbReference>
<comment type="caution">
    <text evidence="4">The sequence shown here is derived from an EMBL/GenBank/DDBJ whole genome shotgun (WGS) entry which is preliminary data.</text>
</comment>
<dbReference type="NCBIfam" id="TIGR01451">
    <property type="entry name" value="B_ant_repeat"/>
    <property type="match status" value="1"/>
</dbReference>
<sequence>MRAFAPIRRTPAALAVLAVAAASVAAVPPPAAAEVAGPLTLRHDDTVYGDVLIAGDAVLGCPRSPAKAAKRCRAAMRGENGDNNNQFVMTRVKESAAVGAYDSSVARLTVPAGARVSYARLFWGGNTGTYRSAVGGLLNRCDISGADVDPAPGDPMTSAPVIAVAGGPATPVPPENAAASSESLNGPHYYTAEGDVTSLFAAAPTGSPVDIAVGDVWAPNGAGCVGGWSVAVVYEFAGPNAQAPSRRHVHIYGGHVLQRSNDAPTTVTVDGFHRYGTAPVRATLTAHEGDRAASGDQFRVNGTNIPNPRTGETRNFFAGRADGADTVEVGSPYNLGTDVDALDLPGGVIPEGATSADLTLSTRGDTYVLQEVSLSVPVPDLLVTKTSPGGIVKPGDVVTFTITAENTGEVDYPGASFTDDLSEVLDDADWVSATADLGEAGYTAPVLRWSGDVPAGAKATVTYRLRVRDPDTGDGRLLNNVLVASGSLVGNCEKGSTDPACAVAVTVPGAAPPQHGTPRPGTALAATGRAAWILAAAGAVLIALGAAGLWLTRRRG</sequence>
<keyword evidence="2" id="KW-0732">Signal</keyword>
<feature type="chain" id="PRO_5040757314" description="DUF7927 domain-containing protein" evidence="2">
    <location>
        <begin position="34"/>
        <end position="556"/>
    </location>
</feature>
<organism evidence="4 5">
    <name type="scientific">Actinorhabdospora filicis</name>
    <dbReference type="NCBI Taxonomy" id="1785913"/>
    <lineage>
        <taxon>Bacteria</taxon>
        <taxon>Bacillati</taxon>
        <taxon>Actinomycetota</taxon>
        <taxon>Actinomycetes</taxon>
        <taxon>Micromonosporales</taxon>
        <taxon>Micromonosporaceae</taxon>
        <taxon>Actinorhabdospora</taxon>
    </lineage>
</organism>
<keyword evidence="5" id="KW-1185">Reference proteome</keyword>
<evidence type="ECO:0000313" key="5">
    <source>
        <dbReference type="Proteomes" id="UP001165079"/>
    </source>
</evidence>
<keyword evidence="1" id="KW-1133">Transmembrane helix</keyword>
<dbReference type="Proteomes" id="UP001165079">
    <property type="component" value="Unassembled WGS sequence"/>
</dbReference>
<dbReference type="AlphaFoldDB" id="A0A9W6W8B7"/>
<dbReference type="InterPro" id="IPR047589">
    <property type="entry name" value="DUF11_rpt"/>
</dbReference>
<dbReference type="InterPro" id="IPR057687">
    <property type="entry name" value="DUF7927"/>
</dbReference>
<dbReference type="RefSeq" id="WP_285660737.1">
    <property type="nucleotide sequence ID" value="NZ_BSTX01000001.1"/>
</dbReference>
<evidence type="ECO:0000259" key="3">
    <source>
        <dbReference type="Pfam" id="PF25549"/>
    </source>
</evidence>
<keyword evidence="1" id="KW-0472">Membrane</keyword>
<proteinExistence type="predicted"/>
<dbReference type="Pfam" id="PF25549">
    <property type="entry name" value="DUF7927"/>
    <property type="match status" value="1"/>
</dbReference>
<feature type="transmembrane region" description="Helical" evidence="1">
    <location>
        <begin position="530"/>
        <end position="551"/>
    </location>
</feature>
<gene>
    <name evidence="4" type="ORF">Afil01_03070</name>
</gene>
<evidence type="ECO:0000313" key="4">
    <source>
        <dbReference type="EMBL" id="GLZ75500.1"/>
    </source>
</evidence>
<dbReference type="InterPro" id="IPR013783">
    <property type="entry name" value="Ig-like_fold"/>
</dbReference>